<evidence type="ECO:0000313" key="2">
    <source>
        <dbReference type="Proteomes" id="UP000663836"/>
    </source>
</evidence>
<sequence>MFFFRQHGYQILKNGRAIGPSIPIDKRRTSIHDLEVGNRYSLQVVPLTNQSGGTLFQTGE</sequence>
<organism evidence="1 2">
    <name type="scientific">Rotaria sordida</name>
    <dbReference type="NCBI Taxonomy" id="392033"/>
    <lineage>
        <taxon>Eukaryota</taxon>
        <taxon>Metazoa</taxon>
        <taxon>Spiralia</taxon>
        <taxon>Gnathifera</taxon>
        <taxon>Rotifera</taxon>
        <taxon>Eurotatoria</taxon>
        <taxon>Bdelloidea</taxon>
        <taxon>Philodinida</taxon>
        <taxon>Philodinidae</taxon>
        <taxon>Rotaria</taxon>
    </lineage>
</organism>
<gene>
    <name evidence="1" type="ORF">JBS370_LOCUS41211</name>
</gene>
<reference evidence="1" key="1">
    <citation type="submission" date="2021-02" db="EMBL/GenBank/DDBJ databases">
        <authorList>
            <person name="Nowell W R."/>
        </authorList>
    </citation>
    <scope>NUCLEOTIDE SEQUENCE</scope>
</reference>
<evidence type="ECO:0000313" key="1">
    <source>
        <dbReference type="EMBL" id="CAF4327713.1"/>
    </source>
</evidence>
<feature type="non-terminal residue" evidence="1">
    <location>
        <position position="1"/>
    </location>
</feature>
<dbReference type="AlphaFoldDB" id="A0A820JKU4"/>
<dbReference type="Proteomes" id="UP000663836">
    <property type="component" value="Unassembled WGS sequence"/>
</dbReference>
<dbReference type="EMBL" id="CAJOBD010043494">
    <property type="protein sequence ID" value="CAF4327713.1"/>
    <property type="molecule type" value="Genomic_DNA"/>
</dbReference>
<accession>A0A820JKU4</accession>
<name>A0A820JKU4_9BILA</name>
<protein>
    <submittedName>
        <fullName evidence="1">Uncharacterized protein</fullName>
    </submittedName>
</protein>
<comment type="caution">
    <text evidence="1">The sequence shown here is derived from an EMBL/GenBank/DDBJ whole genome shotgun (WGS) entry which is preliminary data.</text>
</comment>
<proteinExistence type="predicted"/>